<feature type="compositionally biased region" description="Basic residues" evidence="1">
    <location>
        <begin position="208"/>
        <end position="218"/>
    </location>
</feature>
<evidence type="ECO:0000313" key="2">
    <source>
        <dbReference type="EMBL" id="VDP77824.1"/>
    </source>
</evidence>
<feature type="compositionally biased region" description="Polar residues" evidence="1">
    <location>
        <begin position="10"/>
        <end position="33"/>
    </location>
</feature>
<keyword evidence="3" id="KW-1185">Reference proteome</keyword>
<gene>
    <name evidence="2" type="ORF">ECPE_LOCUS6255</name>
</gene>
<organism evidence="2 3">
    <name type="scientific">Echinostoma caproni</name>
    <dbReference type="NCBI Taxonomy" id="27848"/>
    <lineage>
        <taxon>Eukaryota</taxon>
        <taxon>Metazoa</taxon>
        <taxon>Spiralia</taxon>
        <taxon>Lophotrochozoa</taxon>
        <taxon>Platyhelminthes</taxon>
        <taxon>Trematoda</taxon>
        <taxon>Digenea</taxon>
        <taxon>Plagiorchiida</taxon>
        <taxon>Echinostomata</taxon>
        <taxon>Echinostomatoidea</taxon>
        <taxon>Echinostomatidae</taxon>
        <taxon>Echinostoma</taxon>
    </lineage>
</organism>
<evidence type="ECO:0000256" key="1">
    <source>
        <dbReference type="SAM" id="MobiDB-lite"/>
    </source>
</evidence>
<sequence>MTDRDEQAVKPTQFTLSRIQSPNREVLSPSSLEPRSHGRRRQRQLQMQSSIPTSTSLPREKMTDPGESSRLGTYPEPVSGRLMPARLTERFTQPDRSLRLSVIRETPDDLQLQPALPYRRLTSAIPGDTDSLPSSLGLGDPFVSSLDPIDHGEFRGVTETERRANQPVKQSFLAKFLQWRKTTFPKLSDKRNTEPKTVNRTELRTHHASVRSMSSRRHMLSEQEDTTNRKCQSGMPLTNRLDPDTTPDRRGWKRCSVLEPCTAPAAQSLTRAKDFLHYVFKLLRQTEDQGVGVERIKSTCNSHGIERSTTSY</sequence>
<protein>
    <submittedName>
        <fullName evidence="2">Uncharacterized protein</fullName>
    </submittedName>
</protein>
<feature type="region of interest" description="Disordered" evidence="1">
    <location>
        <begin position="1"/>
        <end position="82"/>
    </location>
</feature>
<reference evidence="2 3" key="1">
    <citation type="submission" date="2018-11" db="EMBL/GenBank/DDBJ databases">
        <authorList>
            <consortium name="Pathogen Informatics"/>
        </authorList>
    </citation>
    <scope>NUCLEOTIDE SEQUENCE [LARGE SCALE GENOMIC DNA]</scope>
    <source>
        <strain evidence="2 3">Egypt</strain>
    </source>
</reference>
<dbReference type="AlphaFoldDB" id="A0A3P8H5I4"/>
<evidence type="ECO:0000313" key="3">
    <source>
        <dbReference type="Proteomes" id="UP000272942"/>
    </source>
</evidence>
<dbReference type="Proteomes" id="UP000272942">
    <property type="component" value="Unassembled WGS sequence"/>
</dbReference>
<accession>A0A3P8H5I4</accession>
<name>A0A3P8H5I4_9TREM</name>
<proteinExistence type="predicted"/>
<feature type="region of interest" description="Disordered" evidence="1">
    <location>
        <begin position="208"/>
        <end position="249"/>
    </location>
</feature>
<dbReference type="EMBL" id="UZAN01043233">
    <property type="protein sequence ID" value="VDP77824.1"/>
    <property type="molecule type" value="Genomic_DNA"/>
</dbReference>